<dbReference type="InterPro" id="IPR013087">
    <property type="entry name" value="Znf_C2H2_type"/>
</dbReference>
<dbReference type="Gene3D" id="3.30.160.60">
    <property type="entry name" value="Classic Zinc Finger"/>
    <property type="match status" value="2"/>
</dbReference>
<dbReference type="GO" id="GO:0005634">
    <property type="term" value="C:nucleus"/>
    <property type="evidence" value="ECO:0007669"/>
    <property type="project" value="UniProtKB-ARBA"/>
</dbReference>
<dbReference type="PROSITE" id="PS50157">
    <property type="entry name" value="ZINC_FINGER_C2H2_2"/>
    <property type="match status" value="2"/>
</dbReference>
<dbReference type="GO" id="GO:0000981">
    <property type="term" value="F:DNA-binding transcription factor activity, RNA polymerase II-specific"/>
    <property type="evidence" value="ECO:0007669"/>
    <property type="project" value="TreeGrafter"/>
</dbReference>
<dbReference type="GO" id="GO:0000978">
    <property type="term" value="F:RNA polymerase II cis-regulatory region sequence-specific DNA binding"/>
    <property type="evidence" value="ECO:0007669"/>
    <property type="project" value="TreeGrafter"/>
</dbReference>
<dbReference type="AlphaFoldDB" id="A0AAE0KBK9"/>
<feature type="domain" description="C2H2-type" evidence="6">
    <location>
        <begin position="235"/>
        <end position="262"/>
    </location>
</feature>
<reference evidence="7" key="2">
    <citation type="submission" date="2023-06" db="EMBL/GenBank/DDBJ databases">
        <authorList>
            <consortium name="Lawrence Berkeley National Laboratory"/>
            <person name="Haridas S."/>
            <person name="Hensen N."/>
            <person name="Bonometti L."/>
            <person name="Westerberg I."/>
            <person name="Brannstrom I.O."/>
            <person name="Guillou S."/>
            <person name="Cros-Aarteil S."/>
            <person name="Calhoun S."/>
            <person name="Kuo A."/>
            <person name="Mondo S."/>
            <person name="Pangilinan J."/>
            <person name="Riley R."/>
            <person name="Labutti K."/>
            <person name="Andreopoulos B."/>
            <person name="Lipzen A."/>
            <person name="Chen C."/>
            <person name="Yanf M."/>
            <person name="Daum C."/>
            <person name="Ng V."/>
            <person name="Clum A."/>
            <person name="Steindorff A."/>
            <person name="Ohm R."/>
            <person name="Martin F."/>
            <person name="Silar P."/>
            <person name="Natvig D."/>
            <person name="Lalanne C."/>
            <person name="Gautier V."/>
            <person name="Ament-Velasquez S.L."/>
            <person name="Kruys A."/>
            <person name="Hutchinson M.I."/>
            <person name="Powell A.J."/>
            <person name="Barry K."/>
            <person name="Miller A.N."/>
            <person name="Grigoriev I.V."/>
            <person name="Debuchy R."/>
            <person name="Gladieux P."/>
            <person name="Thoren M.H."/>
            <person name="Johannesson H."/>
        </authorList>
    </citation>
    <scope>NUCLEOTIDE SEQUENCE</scope>
    <source>
        <strain evidence="7">CBS 958.72</strain>
    </source>
</reference>
<dbReference type="InterPro" id="IPR050329">
    <property type="entry name" value="GLI_C2H2-zinc-finger"/>
</dbReference>
<dbReference type="PANTHER" id="PTHR19818">
    <property type="entry name" value="ZINC FINGER PROTEIN ZIC AND GLI"/>
    <property type="match status" value="1"/>
</dbReference>
<evidence type="ECO:0000256" key="5">
    <source>
        <dbReference type="PROSITE-ProRule" id="PRU00042"/>
    </source>
</evidence>
<dbReference type="GO" id="GO:0008270">
    <property type="term" value="F:zinc ion binding"/>
    <property type="evidence" value="ECO:0007669"/>
    <property type="project" value="UniProtKB-KW"/>
</dbReference>
<sequence length="303" mass="34650">MVELELCLLSMAYLNFSAICTPGRDALISDHIAFYDYVVASWVHHLMAWLSETGHDKSDILELEETFGQFLDQHFSDECRPSNVSNQMHENLRLMKDFESYDSLTQAIVWSRKQLLVANSLKDDEDTQSQLDFPRITQRIRSLLEDTARANPAPEIRAALELYYGRKWFRCPKIYSRHERAYSCTFDGCRIATIGCVSKKGLDKYLLETHGVGGDGGDFPNVPNPNATGKQPATFQCTLCPKRFTRAHNLRSHLRTYTNERLFFCTVCGKCFARNHDRKTQEDIHSGEKRFSSALLAQYAALA</sequence>
<evidence type="ECO:0000256" key="4">
    <source>
        <dbReference type="ARBA" id="ARBA00022833"/>
    </source>
</evidence>
<evidence type="ECO:0000256" key="3">
    <source>
        <dbReference type="ARBA" id="ARBA00022771"/>
    </source>
</evidence>
<accession>A0AAE0KBK9</accession>
<dbReference type="InterPro" id="IPR036236">
    <property type="entry name" value="Znf_C2H2_sf"/>
</dbReference>
<keyword evidence="2" id="KW-0677">Repeat</keyword>
<dbReference type="Proteomes" id="UP001287356">
    <property type="component" value="Unassembled WGS sequence"/>
</dbReference>
<dbReference type="GO" id="GO:0045944">
    <property type="term" value="P:positive regulation of transcription by RNA polymerase II"/>
    <property type="evidence" value="ECO:0007669"/>
    <property type="project" value="UniProtKB-ARBA"/>
</dbReference>
<evidence type="ECO:0000256" key="2">
    <source>
        <dbReference type="ARBA" id="ARBA00022737"/>
    </source>
</evidence>
<evidence type="ECO:0000313" key="7">
    <source>
        <dbReference type="EMBL" id="KAK3373010.1"/>
    </source>
</evidence>
<feature type="domain" description="C2H2-type" evidence="6">
    <location>
        <begin position="263"/>
        <end position="290"/>
    </location>
</feature>
<gene>
    <name evidence="7" type="ORF">B0T24DRAFT_657112</name>
</gene>
<organism evidence="7 8">
    <name type="scientific">Lasiosphaeria ovina</name>
    <dbReference type="NCBI Taxonomy" id="92902"/>
    <lineage>
        <taxon>Eukaryota</taxon>
        <taxon>Fungi</taxon>
        <taxon>Dikarya</taxon>
        <taxon>Ascomycota</taxon>
        <taxon>Pezizomycotina</taxon>
        <taxon>Sordariomycetes</taxon>
        <taxon>Sordariomycetidae</taxon>
        <taxon>Sordariales</taxon>
        <taxon>Lasiosphaeriaceae</taxon>
        <taxon>Lasiosphaeria</taxon>
    </lineage>
</organism>
<evidence type="ECO:0000256" key="1">
    <source>
        <dbReference type="ARBA" id="ARBA00022723"/>
    </source>
</evidence>
<keyword evidence="4" id="KW-0862">Zinc</keyword>
<name>A0AAE0KBK9_9PEZI</name>
<proteinExistence type="predicted"/>
<reference evidence="7" key="1">
    <citation type="journal article" date="2023" name="Mol. Phylogenet. Evol.">
        <title>Genome-scale phylogeny and comparative genomics of the fungal order Sordariales.</title>
        <authorList>
            <person name="Hensen N."/>
            <person name="Bonometti L."/>
            <person name="Westerberg I."/>
            <person name="Brannstrom I.O."/>
            <person name="Guillou S."/>
            <person name="Cros-Aarteil S."/>
            <person name="Calhoun S."/>
            <person name="Haridas S."/>
            <person name="Kuo A."/>
            <person name="Mondo S."/>
            <person name="Pangilinan J."/>
            <person name="Riley R."/>
            <person name="LaButti K."/>
            <person name="Andreopoulos B."/>
            <person name="Lipzen A."/>
            <person name="Chen C."/>
            <person name="Yan M."/>
            <person name="Daum C."/>
            <person name="Ng V."/>
            <person name="Clum A."/>
            <person name="Steindorff A."/>
            <person name="Ohm R.A."/>
            <person name="Martin F."/>
            <person name="Silar P."/>
            <person name="Natvig D.O."/>
            <person name="Lalanne C."/>
            <person name="Gautier V."/>
            <person name="Ament-Velasquez S.L."/>
            <person name="Kruys A."/>
            <person name="Hutchinson M.I."/>
            <person name="Powell A.J."/>
            <person name="Barry K."/>
            <person name="Miller A.N."/>
            <person name="Grigoriev I.V."/>
            <person name="Debuchy R."/>
            <person name="Gladieux P."/>
            <person name="Hiltunen Thoren M."/>
            <person name="Johannesson H."/>
        </authorList>
    </citation>
    <scope>NUCLEOTIDE SEQUENCE</scope>
    <source>
        <strain evidence="7">CBS 958.72</strain>
    </source>
</reference>
<evidence type="ECO:0000313" key="8">
    <source>
        <dbReference type="Proteomes" id="UP001287356"/>
    </source>
</evidence>
<evidence type="ECO:0000259" key="6">
    <source>
        <dbReference type="PROSITE" id="PS50157"/>
    </source>
</evidence>
<keyword evidence="8" id="KW-1185">Reference proteome</keyword>
<dbReference type="PANTHER" id="PTHR19818:SF139">
    <property type="entry name" value="PAIR-RULE PROTEIN ODD-PAIRED"/>
    <property type="match status" value="1"/>
</dbReference>
<protein>
    <recommendedName>
        <fullName evidence="6">C2H2-type domain-containing protein</fullName>
    </recommendedName>
</protein>
<dbReference type="Pfam" id="PF00096">
    <property type="entry name" value="zf-C2H2"/>
    <property type="match status" value="1"/>
</dbReference>
<keyword evidence="3 5" id="KW-0863">Zinc-finger</keyword>
<dbReference type="EMBL" id="JAULSN010000004">
    <property type="protein sequence ID" value="KAK3373010.1"/>
    <property type="molecule type" value="Genomic_DNA"/>
</dbReference>
<dbReference type="SUPFAM" id="SSF57667">
    <property type="entry name" value="beta-beta-alpha zinc fingers"/>
    <property type="match status" value="1"/>
</dbReference>
<comment type="caution">
    <text evidence="7">The sequence shown here is derived from an EMBL/GenBank/DDBJ whole genome shotgun (WGS) entry which is preliminary data.</text>
</comment>
<keyword evidence="1" id="KW-0479">Metal-binding</keyword>